<dbReference type="Gene3D" id="1.25.40.10">
    <property type="entry name" value="Tetratricopeptide repeat domain"/>
    <property type="match status" value="1"/>
</dbReference>
<organism evidence="3 4">
    <name type="scientific">Agaribacillus aureus</name>
    <dbReference type="NCBI Taxonomy" id="3051825"/>
    <lineage>
        <taxon>Bacteria</taxon>
        <taxon>Pseudomonadati</taxon>
        <taxon>Bacteroidota</taxon>
        <taxon>Cytophagia</taxon>
        <taxon>Cytophagales</taxon>
        <taxon>Splendidivirgaceae</taxon>
        <taxon>Agaribacillus</taxon>
    </lineage>
</organism>
<name>A0ABT8LEI8_9BACT</name>
<dbReference type="EMBL" id="JAUJEB010000008">
    <property type="protein sequence ID" value="MDN5216195.1"/>
    <property type="molecule type" value="Genomic_DNA"/>
</dbReference>
<dbReference type="PROSITE" id="PS50005">
    <property type="entry name" value="TPR"/>
    <property type="match status" value="1"/>
</dbReference>
<keyword evidence="2" id="KW-0812">Transmembrane</keyword>
<protein>
    <recommendedName>
        <fullName evidence="5">Tetratricopeptide repeat protein</fullName>
    </recommendedName>
</protein>
<sequence>MNELEKDIALLERYIENDLNEEDKEMVEQRLANEDNFKKLLNQLGVLINGIQYAARNKVMQQLKDIEERLPEVQWEEGVEEESKTIPIRNKSYWWLAAASVVVLIVSSIFIFNQRPAPEEIYNAYFQTYDNVMNATTRGEQDAKSNFELAMQAYDQGDYSLAIKLFNELPSVEKDSGVYLYLGNSYLVEKKANKAIESFQKALENPGNFQNQLQWYLAMGYLQAGDIDKAIEAFTIVKNGNYSKNKDADKILKELTK</sequence>
<evidence type="ECO:0000313" key="3">
    <source>
        <dbReference type="EMBL" id="MDN5216195.1"/>
    </source>
</evidence>
<dbReference type="Proteomes" id="UP001172083">
    <property type="component" value="Unassembled WGS sequence"/>
</dbReference>
<keyword evidence="2" id="KW-1133">Transmembrane helix</keyword>
<evidence type="ECO:0000256" key="1">
    <source>
        <dbReference type="PROSITE-ProRule" id="PRU00339"/>
    </source>
</evidence>
<evidence type="ECO:0000256" key="2">
    <source>
        <dbReference type="SAM" id="Phobius"/>
    </source>
</evidence>
<evidence type="ECO:0008006" key="5">
    <source>
        <dbReference type="Google" id="ProtNLM"/>
    </source>
</evidence>
<evidence type="ECO:0000313" key="4">
    <source>
        <dbReference type="Proteomes" id="UP001172083"/>
    </source>
</evidence>
<dbReference type="SUPFAM" id="SSF48452">
    <property type="entry name" value="TPR-like"/>
    <property type="match status" value="1"/>
</dbReference>
<reference evidence="3" key="1">
    <citation type="submission" date="2023-06" db="EMBL/GenBank/DDBJ databases">
        <title>Genomic of Agaribacillus aureum.</title>
        <authorList>
            <person name="Wang G."/>
        </authorList>
    </citation>
    <scope>NUCLEOTIDE SEQUENCE</scope>
    <source>
        <strain evidence="3">BMA12</strain>
    </source>
</reference>
<gene>
    <name evidence="3" type="ORF">QQ020_29275</name>
</gene>
<keyword evidence="4" id="KW-1185">Reference proteome</keyword>
<accession>A0ABT8LEI8</accession>
<feature type="transmembrane region" description="Helical" evidence="2">
    <location>
        <begin position="93"/>
        <end position="112"/>
    </location>
</feature>
<keyword evidence="2" id="KW-0472">Membrane</keyword>
<proteinExistence type="predicted"/>
<dbReference type="InterPro" id="IPR019734">
    <property type="entry name" value="TPR_rpt"/>
</dbReference>
<feature type="repeat" description="TPR" evidence="1">
    <location>
        <begin position="176"/>
        <end position="209"/>
    </location>
</feature>
<keyword evidence="1" id="KW-0802">TPR repeat</keyword>
<dbReference type="InterPro" id="IPR011990">
    <property type="entry name" value="TPR-like_helical_dom_sf"/>
</dbReference>
<comment type="caution">
    <text evidence="3">The sequence shown here is derived from an EMBL/GenBank/DDBJ whole genome shotgun (WGS) entry which is preliminary data.</text>
</comment>
<dbReference type="RefSeq" id="WP_346761533.1">
    <property type="nucleotide sequence ID" value="NZ_JAUJEB010000008.1"/>
</dbReference>